<comment type="caution">
    <text evidence="2">The sequence shown here is derived from an EMBL/GenBank/DDBJ whole genome shotgun (WGS) entry which is preliminary data.</text>
</comment>
<evidence type="ECO:0000256" key="1">
    <source>
        <dbReference type="SAM" id="MobiDB-lite"/>
    </source>
</evidence>
<organism evidence="2 3">
    <name type="scientific">Blastopirellula marina DSM 3645</name>
    <dbReference type="NCBI Taxonomy" id="314230"/>
    <lineage>
        <taxon>Bacteria</taxon>
        <taxon>Pseudomonadati</taxon>
        <taxon>Planctomycetota</taxon>
        <taxon>Planctomycetia</taxon>
        <taxon>Pirellulales</taxon>
        <taxon>Pirellulaceae</taxon>
        <taxon>Blastopirellula</taxon>
    </lineage>
</organism>
<evidence type="ECO:0008006" key="4">
    <source>
        <dbReference type="Google" id="ProtNLM"/>
    </source>
</evidence>
<protein>
    <recommendedName>
        <fullName evidence="4">Carboxypeptidase regulatory-like domain-containing protein</fullName>
    </recommendedName>
</protein>
<accession>A3ZL61</accession>
<dbReference type="EMBL" id="AANZ01000001">
    <property type="protein sequence ID" value="EAQ82494.1"/>
    <property type="molecule type" value="Genomic_DNA"/>
</dbReference>
<dbReference type="eggNOG" id="ENOG5034ASJ">
    <property type="taxonomic scope" value="Bacteria"/>
</dbReference>
<feature type="region of interest" description="Disordered" evidence="1">
    <location>
        <begin position="107"/>
        <end position="127"/>
    </location>
</feature>
<evidence type="ECO:0000313" key="3">
    <source>
        <dbReference type="Proteomes" id="UP000004358"/>
    </source>
</evidence>
<dbReference type="AlphaFoldDB" id="A3ZL61"/>
<feature type="compositionally biased region" description="Polar residues" evidence="1">
    <location>
        <begin position="107"/>
        <end position="116"/>
    </location>
</feature>
<proteinExistence type="predicted"/>
<evidence type="ECO:0000313" key="2">
    <source>
        <dbReference type="EMBL" id="EAQ82494.1"/>
    </source>
</evidence>
<reference evidence="2 3" key="1">
    <citation type="submission" date="2006-02" db="EMBL/GenBank/DDBJ databases">
        <authorList>
            <person name="Amann R."/>
            <person name="Ferriera S."/>
            <person name="Johnson J."/>
            <person name="Kravitz S."/>
            <person name="Halpern A."/>
            <person name="Remington K."/>
            <person name="Beeson K."/>
            <person name="Tran B."/>
            <person name="Rogers Y.-H."/>
            <person name="Friedman R."/>
            <person name="Venter J.C."/>
        </authorList>
    </citation>
    <scope>NUCLEOTIDE SEQUENCE [LARGE SCALE GENOMIC DNA]</scope>
    <source>
        <strain evidence="2 3">DSM 3645</strain>
    </source>
</reference>
<dbReference type="HOGENOM" id="CLU_113730_5_0_0"/>
<dbReference type="Proteomes" id="UP000004358">
    <property type="component" value="Unassembled WGS sequence"/>
</dbReference>
<sequence length="127" mass="13214">MLLCAAVIVGLGAGCAGRNSNYPELAEVTGAVTVNGKPVENVSIMFDPESGGHASHGLTDAAGKFRLKYTGSTHGAELGPHKVTFIYGDADGPADVLPRKYADQTSSMNAEVTQEGPNEFTFDLKGK</sequence>
<gene>
    <name evidence="2" type="ORF">DSM3645_08852</name>
</gene>
<name>A3ZL61_9BACT</name>